<evidence type="ECO:0000256" key="5">
    <source>
        <dbReference type="ARBA" id="ARBA00023242"/>
    </source>
</evidence>
<feature type="compositionally biased region" description="Low complexity" evidence="6">
    <location>
        <begin position="49"/>
        <end position="60"/>
    </location>
</feature>
<dbReference type="Pfam" id="PF10404">
    <property type="entry name" value="BHD_2"/>
    <property type="match status" value="1"/>
</dbReference>
<feature type="domain" description="Rad4 beta-hairpin" evidence="7">
    <location>
        <begin position="627"/>
        <end position="686"/>
    </location>
</feature>
<dbReference type="InterPro" id="IPR018326">
    <property type="entry name" value="Rad4_beta-hairpin_dom1"/>
</dbReference>
<gene>
    <name evidence="10" type="ORF">BCR37DRAFT_75893</name>
</gene>
<dbReference type="Pfam" id="PF10405">
    <property type="entry name" value="BHD_3"/>
    <property type="match status" value="1"/>
</dbReference>
<evidence type="ECO:0000256" key="6">
    <source>
        <dbReference type="SAM" id="MobiDB-lite"/>
    </source>
</evidence>
<comment type="caution">
    <text evidence="10">The sequence shown here is derived from an EMBL/GenBank/DDBJ whole genome shotgun (WGS) entry which is preliminary data.</text>
</comment>
<comment type="similarity">
    <text evidence="2">Belongs to the XPC family.</text>
</comment>
<organism evidence="10 11">
    <name type="scientific">Protomyces lactucae-debilis</name>
    <dbReference type="NCBI Taxonomy" id="2754530"/>
    <lineage>
        <taxon>Eukaryota</taxon>
        <taxon>Fungi</taxon>
        <taxon>Dikarya</taxon>
        <taxon>Ascomycota</taxon>
        <taxon>Taphrinomycotina</taxon>
        <taxon>Taphrinomycetes</taxon>
        <taxon>Taphrinales</taxon>
        <taxon>Protomycetaceae</taxon>
        <taxon>Protomyces</taxon>
    </lineage>
</organism>
<dbReference type="SMART" id="SM01031">
    <property type="entry name" value="BHD_2"/>
    <property type="match status" value="1"/>
</dbReference>
<feature type="compositionally biased region" description="Acidic residues" evidence="6">
    <location>
        <begin position="172"/>
        <end position="181"/>
    </location>
</feature>
<dbReference type="Gene3D" id="2.20.20.110">
    <property type="entry name" value="Rad4, beta-hairpin domain BHD1"/>
    <property type="match status" value="1"/>
</dbReference>
<dbReference type="GO" id="GO:0005737">
    <property type="term" value="C:cytoplasm"/>
    <property type="evidence" value="ECO:0007669"/>
    <property type="project" value="TreeGrafter"/>
</dbReference>
<keyword evidence="4" id="KW-0234">DNA repair</keyword>
<dbReference type="OrthoDB" id="300780at2759"/>
<evidence type="ECO:0000256" key="4">
    <source>
        <dbReference type="ARBA" id="ARBA00023204"/>
    </source>
</evidence>
<name>A0A1Y2F7I8_PROLT</name>
<keyword evidence="5" id="KW-0539">Nucleus</keyword>
<evidence type="ECO:0000256" key="1">
    <source>
        <dbReference type="ARBA" id="ARBA00004123"/>
    </source>
</evidence>
<feature type="domain" description="Rad4 beta-hairpin" evidence="9">
    <location>
        <begin position="758"/>
        <end position="832"/>
    </location>
</feature>
<comment type="subcellular location">
    <subcellularLocation>
        <location evidence="1">Nucleus</location>
    </subcellularLocation>
</comment>
<feature type="compositionally biased region" description="Low complexity" evidence="6">
    <location>
        <begin position="149"/>
        <end position="165"/>
    </location>
</feature>
<feature type="region of interest" description="Disordered" evidence="6">
    <location>
        <begin position="1"/>
        <end position="203"/>
    </location>
</feature>
<dbReference type="Pfam" id="PF10403">
    <property type="entry name" value="BHD_1"/>
    <property type="match status" value="1"/>
</dbReference>
<dbReference type="Gene3D" id="3.90.260.10">
    <property type="entry name" value="Transglutaminase-like"/>
    <property type="match status" value="1"/>
</dbReference>
<protein>
    <recommendedName>
        <fullName evidence="12">Rad4 transglutaminase-like domain-domain-containing protein</fullName>
    </recommendedName>
</protein>
<dbReference type="InterPro" id="IPR036985">
    <property type="entry name" value="Transglutaminase-like_sf"/>
</dbReference>
<dbReference type="SUPFAM" id="SSF54001">
    <property type="entry name" value="Cysteine proteinases"/>
    <property type="match status" value="1"/>
</dbReference>
<evidence type="ECO:0000259" key="9">
    <source>
        <dbReference type="SMART" id="SM01032"/>
    </source>
</evidence>
<dbReference type="SMART" id="SM01032">
    <property type="entry name" value="BHD_3"/>
    <property type="match status" value="1"/>
</dbReference>
<dbReference type="PANTHER" id="PTHR12135:SF2">
    <property type="entry name" value="DNA REPAIR PROTEIN RAD34"/>
    <property type="match status" value="1"/>
</dbReference>
<dbReference type="GO" id="GO:0003684">
    <property type="term" value="F:damaged DNA binding"/>
    <property type="evidence" value="ECO:0007669"/>
    <property type="project" value="InterPro"/>
</dbReference>
<proteinExistence type="inferred from homology"/>
<feature type="domain" description="Rad4 beta-hairpin" evidence="8">
    <location>
        <begin position="688"/>
        <end position="751"/>
    </location>
</feature>
<dbReference type="InterPro" id="IPR004583">
    <property type="entry name" value="DNA_repair_Rad4"/>
</dbReference>
<dbReference type="InterPro" id="IPR038765">
    <property type="entry name" value="Papain-like_cys_pep_sf"/>
</dbReference>
<keyword evidence="11" id="KW-1185">Reference proteome</keyword>
<feature type="region of interest" description="Disordered" evidence="6">
    <location>
        <begin position="428"/>
        <end position="492"/>
    </location>
</feature>
<feature type="compositionally biased region" description="Basic residues" evidence="6">
    <location>
        <begin position="31"/>
        <end position="44"/>
    </location>
</feature>
<feature type="compositionally biased region" description="Pro residues" evidence="6">
    <location>
        <begin position="436"/>
        <end position="447"/>
    </location>
</feature>
<dbReference type="Pfam" id="PF03835">
    <property type="entry name" value="Rad4"/>
    <property type="match status" value="1"/>
</dbReference>
<dbReference type="InterPro" id="IPR018327">
    <property type="entry name" value="BHD_2"/>
</dbReference>
<evidence type="ECO:0000313" key="11">
    <source>
        <dbReference type="Proteomes" id="UP000193685"/>
    </source>
</evidence>
<dbReference type="PANTHER" id="PTHR12135">
    <property type="entry name" value="DNA REPAIR PROTEIN XP-C / RAD4"/>
    <property type="match status" value="1"/>
</dbReference>
<feature type="region of interest" description="Disordered" evidence="6">
    <location>
        <begin position="888"/>
        <end position="920"/>
    </location>
</feature>
<evidence type="ECO:0000259" key="7">
    <source>
        <dbReference type="SMART" id="SM01030"/>
    </source>
</evidence>
<dbReference type="GeneID" id="63789067"/>
<evidence type="ECO:0000259" key="8">
    <source>
        <dbReference type="SMART" id="SM01031"/>
    </source>
</evidence>
<dbReference type="AlphaFoldDB" id="A0A1Y2F7I8"/>
<sequence length="920" mass="101750">MAPRTKRQARNKQADASPSPPDSDIEAVRERTRRAAGHAPRKPAARQPAIATAGHAAATTAREENEDESSGLSSAHEEEPMEEVKPILTRAKVPIRRAAGKAVATSSTPVQRKKRVSTAKVQENVPKKRKKLERAPSPEAVGPVLDQMAAGYDSASDSSQSESIARQVKDEVDSDEDAFEDVDLRAPKRASAKYDKDADASDEEDLDLTLAKAEKVDLSNGKPKKRSGMEQQIRARTHYLSLLCQVAHGAWTNAWCNAPELHTELRAMTRSKNARLDKLLAKTARESVVGNVASETLHATLASAAKWFHSRFKRTRPGLRKKGYRPATYFDPDGEYETYKRAVFQTADKPDWTTTGLAPEWEACETFPDKAAFIQQASTLQGSRDYGAHLFTALLRAYHFRCRHVFSTQPLGFKFNEREEWVPEVIQPNQKVTPAKRPPPQSHSTPPPKRRQVPGSGRSSDAIRLDTSSLSSAPVSDREEDDPDECEDVSTGNTIDAAYATPIFWTEVFDATAGTWFAVDAMVNVRCYVADKDLKLLQPRGKFAASQKLGMGLVVAYGAAHNAKDVTLRYTASQARLNDHVMRANGGTFTRFDANRVLVPFLRSHLADPAERAEDALLAFTEKARPKPDEMPTTLSGFQRHPRYMLEKHLREKEAFKPGAQPVGTFMVGKGAKQVEERIFLRSDTVPGKTVENYHKEGRVVKVGEQPLKMIRQRAMTTARIRELQEYEREHGEPMMQPIYAVSQTEYIVPPPIVDGVIPKNAYGNADVFVPSMVPQGAVHLPHKGLSRVAKKFSFDWAEACTGFSFSRRGAAPVIEGVLVAEEHAEELMRAFEADEAERIKKQDLIREKAALGRWKKMLAGLRIKARIQAEYGMDAAAAVVARSASAGSMSAAGKKSKGKENKVKTEAHDADKPDSRGGY</sequence>
<reference evidence="10 11" key="1">
    <citation type="submission" date="2016-07" db="EMBL/GenBank/DDBJ databases">
        <title>Pervasive Adenine N6-methylation of Active Genes in Fungi.</title>
        <authorList>
            <consortium name="DOE Joint Genome Institute"/>
            <person name="Mondo S.J."/>
            <person name="Dannebaum R.O."/>
            <person name="Kuo R.C."/>
            <person name="Labutti K."/>
            <person name="Haridas S."/>
            <person name="Kuo A."/>
            <person name="Salamov A."/>
            <person name="Ahrendt S.R."/>
            <person name="Lipzen A."/>
            <person name="Sullivan W."/>
            <person name="Andreopoulos W.B."/>
            <person name="Clum A."/>
            <person name="Lindquist E."/>
            <person name="Daum C."/>
            <person name="Ramamoorthy G.K."/>
            <person name="Gryganskyi A."/>
            <person name="Culley D."/>
            <person name="Magnuson J.K."/>
            <person name="James T.Y."/>
            <person name="O'Malley M.A."/>
            <person name="Stajich J.E."/>
            <person name="Spatafora J.W."/>
            <person name="Visel A."/>
            <person name="Grigoriev I.V."/>
        </authorList>
    </citation>
    <scope>NUCLEOTIDE SEQUENCE [LARGE SCALE GENOMIC DNA]</scope>
    <source>
        <strain evidence="10 11">12-1054</strain>
    </source>
</reference>
<dbReference type="GO" id="GO:0003697">
    <property type="term" value="F:single-stranded DNA binding"/>
    <property type="evidence" value="ECO:0007669"/>
    <property type="project" value="TreeGrafter"/>
</dbReference>
<feature type="compositionally biased region" description="Basic and acidic residues" evidence="6">
    <location>
        <begin position="182"/>
        <end position="199"/>
    </location>
</feature>
<dbReference type="GO" id="GO:0000111">
    <property type="term" value="C:nucleotide-excision repair factor 2 complex"/>
    <property type="evidence" value="ECO:0007669"/>
    <property type="project" value="TreeGrafter"/>
</dbReference>
<feature type="compositionally biased region" description="Basic and acidic residues" evidence="6">
    <location>
        <begin position="75"/>
        <end position="85"/>
    </location>
</feature>
<dbReference type="InterPro" id="IPR042488">
    <property type="entry name" value="Rad4_BHD3_sf"/>
</dbReference>
<dbReference type="Gene3D" id="3.30.70.2460">
    <property type="entry name" value="Rad4, beta-hairpin domain BHD3"/>
    <property type="match status" value="1"/>
</dbReference>
<dbReference type="InterPro" id="IPR018325">
    <property type="entry name" value="Rad4/PNGase_transGLS-fold"/>
</dbReference>
<dbReference type="GO" id="GO:0071942">
    <property type="term" value="C:XPC complex"/>
    <property type="evidence" value="ECO:0007669"/>
    <property type="project" value="TreeGrafter"/>
</dbReference>
<dbReference type="InterPro" id="IPR018328">
    <property type="entry name" value="Rad4_beta-hairpin_dom3"/>
</dbReference>
<feature type="compositionally biased region" description="Acidic residues" evidence="6">
    <location>
        <begin position="478"/>
        <end position="488"/>
    </location>
</feature>
<accession>A0A1Y2F7I8</accession>
<dbReference type="EMBL" id="MCFI01000014">
    <property type="protein sequence ID" value="ORY79858.1"/>
    <property type="molecule type" value="Genomic_DNA"/>
</dbReference>
<dbReference type="SMART" id="SM01030">
    <property type="entry name" value="BHD_1"/>
    <property type="match status" value="1"/>
</dbReference>
<evidence type="ECO:0000313" key="10">
    <source>
        <dbReference type="EMBL" id="ORY79858.1"/>
    </source>
</evidence>
<evidence type="ECO:0008006" key="12">
    <source>
        <dbReference type="Google" id="ProtNLM"/>
    </source>
</evidence>
<dbReference type="Proteomes" id="UP000193685">
    <property type="component" value="Unassembled WGS sequence"/>
</dbReference>
<dbReference type="GO" id="GO:0006289">
    <property type="term" value="P:nucleotide-excision repair"/>
    <property type="evidence" value="ECO:0007669"/>
    <property type="project" value="InterPro"/>
</dbReference>
<dbReference type="STRING" id="56484.A0A1Y2F7I8"/>
<dbReference type="GO" id="GO:0006298">
    <property type="term" value="P:mismatch repair"/>
    <property type="evidence" value="ECO:0007669"/>
    <property type="project" value="TreeGrafter"/>
</dbReference>
<feature type="compositionally biased region" description="Basic and acidic residues" evidence="6">
    <location>
        <begin position="899"/>
        <end position="920"/>
    </location>
</feature>
<evidence type="ECO:0000256" key="3">
    <source>
        <dbReference type="ARBA" id="ARBA00022763"/>
    </source>
</evidence>
<dbReference type="RefSeq" id="XP_040723992.1">
    <property type="nucleotide sequence ID" value="XM_040872468.1"/>
</dbReference>
<feature type="compositionally biased region" description="Basic residues" evidence="6">
    <location>
        <begin position="1"/>
        <end position="10"/>
    </location>
</feature>
<evidence type="ECO:0000256" key="2">
    <source>
        <dbReference type="ARBA" id="ARBA00009525"/>
    </source>
</evidence>
<keyword evidence="3" id="KW-0227">DNA damage</keyword>